<keyword evidence="5 7" id="KW-0547">Nucleotide-binding</keyword>
<keyword evidence="7 8" id="KW-0131">Cell cycle</keyword>
<dbReference type="Gene3D" id="3.90.190.20">
    <property type="entry name" value="Mur ligase, C-terminal domain"/>
    <property type="match status" value="1"/>
</dbReference>
<evidence type="ECO:0000256" key="5">
    <source>
        <dbReference type="ARBA" id="ARBA00022741"/>
    </source>
</evidence>
<name>A0AAE9Y6G7_9ACTN</name>
<evidence type="ECO:0000256" key="6">
    <source>
        <dbReference type="ARBA" id="ARBA00022840"/>
    </source>
</evidence>
<evidence type="ECO:0000313" key="11">
    <source>
        <dbReference type="EMBL" id="WCO65223.1"/>
    </source>
</evidence>
<keyword evidence="6 7" id="KW-0067">ATP-binding</keyword>
<dbReference type="Gene3D" id="3.40.1190.10">
    <property type="entry name" value="Mur-like, catalytic domain"/>
    <property type="match status" value="1"/>
</dbReference>
<evidence type="ECO:0000256" key="4">
    <source>
        <dbReference type="ARBA" id="ARBA00022598"/>
    </source>
</evidence>
<dbReference type="SUPFAM" id="SSF53244">
    <property type="entry name" value="MurD-like peptide ligases, peptide-binding domain"/>
    <property type="match status" value="1"/>
</dbReference>
<keyword evidence="7 8" id="KW-0961">Cell wall biogenesis/degradation</keyword>
<dbReference type="Proteomes" id="UP001216390">
    <property type="component" value="Chromosome"/>
</dbReference>
<dbReference type="GO" id="GO:0005524">
    <property type="term" value="F:ATP binding"/>
    <property type="evidence" value="ECO:0007669"/>
    <property type="project" value="UniProtKB-UniRule"/>
</dbReference>
<dbReference type="GO" id="GO:0051301">
    <property type="term" value="P:cell division"/>
    <property type="evidence" value="ECO:0007669"/>
    <property type="project" value="UniProtKB-KW"/>
</dbReference>
<organism evidence="11 12">
    <name type="scientific">Iamia majanohamensis</name>
    <dbReference type="NCBI Taxonomy" id="467976"/>
    <lineage>
        <taxon>Bacteria</taxon>
        <taxon>Bacillati</taxon>
        <taxon>Actinomycetota</taxon>
        <taxon>Acidimicrobiia</taxon>
        <taxon>Acidimicrobiales</taxon>
        <taxon>Iamiaceae</taxon>
        <taxon>Iamia</taxon>
    </lineage>
</organism>
<dbReference type="SUPFAM" id="SSF51984">
    <property type="entry name" value="MurCD N-terminal domain"/>
    <property type="match status" value="1"/>
</dbReference>
<comment type="similarity">
    <text evidence="7">Belongs to the MurCDEF family.</text>
</comment>
<dbReference type="GO" id="GO:0009252">
    <property type="term" value="P:peptidoglycan biosynthetic process"/>
    <property type="evidence" value="ECO:0007669"/>
    <property type="project" value="UniProtKB-UniRule"/>
</dbReference>
<comment type="function">
    <text evidence="7 8">Cell wall formation. Catalyzes the addition of glutamate to the nucleotide precursor UDP-N-acetylmuramoyl-L-alanine (UMA).</text>
</comment>
<keyword evidence="4 7" id="KW-0436">Ligase</keyword>
<evidence type="ECO:0000256" key="3">
    <source>
        <dbReference type="ARBA" id="ARBA00022490"/>
    </source>
</evidence>
<dbReference type="Pfam" id="PF21799">
    <property type="entry name" value="MurD-like_N"/>
    <property type="match status" value="1"/>
</dbReference>
<evidence type="ECO:0000256" key="1">
    <source>
        <dbReference type="ARBA" id="ARBA00004496"/>
    </source>
</evidence>
<keyword evidence="7 8" id="KW-0133">Cell shape</keyword>
<dbReference type="InterPro" id="IPR013221">
    <property type="entry name" value="Mur_ligase_cen"/>
</dbReference>
<dbReference type="PANTHER" id="PTHR43692">
    <property type="entry name" value="UDP-N-ACETYLMURAMOYLALANINE--D-GLUTAMATE LIGASE"/>
    <property type="match status" value="1"/>
</dbReference>
<dbReference type="InterPro" id="IPR004101">
    <property type="entry name" value="Mur_ligase_C"/>
</dbReference>
<protein>
    <recommendedName>
        <fullName evidence="7 8">UDP-N-acetylmuramoylalanine--D-glutamate ligase</fullName>
        <ecNumber evidence="7 8">6.3.2.9</ecNumber>
    </recommendedName>
    <alternativeName>
        <fullName evidence="7">D-glutamic acid-adding enzyme</fullName>
    </alternativeName>
    <alternativeName>
        <fullName evidence="7">UDP-N-acetylmuramoyl-L-alanyl-D-glutamate synthetase</fullName>
    </alternativeName>
</protein>
<evidence type="ECO:0000313" key="12">
    <source>
        <dbReference type="Proteomes" id="UP001216390"/>
    </source>
</evidence>
<sequence>MRDDRPTVLVGLGVTGRAVARALARRGLPLALVDDRPATADRALAADLDVALHEAPDVTALGAILDGAGALVPAPGLPEAHPALALAAERGVPVVGELDLAAAWDARPCVAVTGTDGKTTVTTLVRDVLVASGVAAVDAGNTEVPLVEAIDDPAPEVFVVEASSFRLAPLRAFAPVAAAWLNFGPDHQDVHRDLARYEAAKANVWRGFGPDQVAVANRDDPVVAGHAAGLPRVETFGLGPAPADGGAHWSVVDGALQSPEGDAVVAVAELARDLPHDLANAQAAAALARAAGATPAGTAAGLRGFRHLPHRVQLLGEAHGVRWYDDSKATAPHATLAALSGFPSAVLIAGGRNKGLDLGALVAGADHIRAVVALGEAADEVAAAFAGVRPVVAAATMDEAAAAAADTARPGDVVLLSPACASFDQYRGYAERGDDFARAAAALGVRPADHREVSP</sequence>
<dbReference type="InterPro" id="IPR005762">
    <property type="entry name" value="MurD"/>
</dbReference>
<dbReference type="AlphaFoldDB" id="A0AAE9Y6G7"/>
<dbReference type="GO" id="GO:0071555">
    <property type="term" value="P:cell wall organization"/>
    <property type="evidence" value="ECO:0007669"/>
    <property type="project" value="UniProtKB-KW"/>
</dbReference>
<dbReference type="GO" id="GO:0008360">
    <property type="term" value="P:regulation of cell shape"/>
    <property type="evidence" value="ECO:0007669"/>
    <property type="project" value="UniProtKB-KW"/>
</dbReference>
<keyword evidence="7 8" id="KW-0573">Peptidoglycan synthesis</keyword>
<comment type="catalytic activity">
    <reaction evidence="7 8">
        <text>UDP-N-acetyl-alpha-D-muramoyl-L-alanine + D-glutamate + ATP = UDP-N-acetyl-alpha-D-muramoyl-L-alanyl-D-glutamate + ADP + phosphate + H(+)</text>
        <dbReference type="Rhea" id="RHEA:16429"/>
        <dbReference type="ChEBI" id="CHEBI:15378"/>
        <dbReference type="ChEBI" id="CHEBI:29986"/>
        <dbReference type="ChEBI" id="CHEBI:30616"/>
        <dbReference type="ChEBI" id="CHEBI:43474"/>
        <dbReference type="ChEBI" id="CHEBI:83898"/>
        <dbReference type="ChEBI" id="CHEBI:83900"/>
        <dbReference type="ChEBI" id="CHEBI:456216"/>
        <dbReference type="EC" id="6.3.2.9"/>
    </reaction>
</comment>
<evidence type="ECO:0000259" key="10">
    <source>
        <dbReference type="Pfam" id="PF08245"/>
    </source>
</evidence>
<dbReference type="HAMAP" id="MF_00639">
    <property type="entry name" value="MurD"/>
    <property type="match status" value="1"/>
</dbReference>
<dbReference type="InterPro" id="IPR036615">
    <property type="entry name" value="Mur_ligase_C_dom_sf"/>
</dbReference>
<dbReference type="GO" id="GO:0008764">
    <property type="term" value="F:UDP-N-acetylmuramoylalanine-D-glutamate ligase activity"/>
    <property type="evidence" value="ECO:0007669"/>
    <property type="project" value="UniProtKB-UniRule"/>
</dbReference>
<comment type="subcellular location">
    <subcellularLocation>
        <location evidence="1 7 8">Cytoplasm</location>
    </subcellularLocation>
</comment>
<keyword evidence="3 7" id="KW-0963">Cytoplasm</keyword>
<dbReference type="EMBL" id="CP116942">
    <property type="protein sequence ID" value="WCO65223.1"/>
    <property type="molecule type" value="Genomic_DNA"/>
</dbReference>
<dbReference type="GO" id="GO:0005737">
    <property type="term" value="C:cytoplasm"/>
    <property type="evidence" value="ECO:0007669"/>
    <property type="project" value="UniProtKB-SubCell"/>
</dbReference>
<reference evidence="11" key="1">
    <citation type="submission" date="2023-01" db="EMBL/GenBank/DDBJ databases">
        <title>The diversity of Class Acidimicrobiia in South China Sea sediment environments and the proposal of Iamia marina sp. nov., a novel species of the genus Iamia.</title>
        <authorList>
            <person name="He Y."/>
            <person name="Tian X."/>
        </authorList>
    </citation>
    <scope>NUCLEOTIDE SEQUENCE</scope>
    <source>
        <strain evidence="11">DSM 19957</strain>
    </source>
</reference>
<dbReference type="Gene3D" id="3.40.50.720">
    <property type="entry name" value="NAD(P)-binding Rossmann-like Domain"/>
    <property type="match status" value="1"/>
</dbReference>
<dbReference type="InterPro" id="IPR036565">
    <property type="entry name" value="Mur-like_cat_sf"/>
</dbReference>
<dbReference type="EC" id="6.3.2.9" evidence="7 8"/>
<dbReference type="SUPFAM" id="SSF53623">
    <property type="entry name" value="MurD-like peptide ligases, catalytic domain"/>
    <property type="match status" value="1"/>
</dbReference>
<evidence type="ECO:0000256" key="2">
    <source>
        <dbReference type="ARBA" id="ARBA00004752"/>
    </source>
</evidence>
<feature type="binding site" evidence="7">
    <location>
        <begin position="114"/>
        <end position="120"/>
    </location>
    <ligand>
        <name>ATP</name>
        <dbReference type="ChEBI" id="CHEBI:30616"/>
    </ligand>
</feature>
<dbReference type="Pfam" id="PF08245">
    <property type="entry name" value="Mur_ligase_M"/>
    <property type="match status" value="1"/>
</dbReference>
<feature type="domain" description="Mur ligase central" evidence="10">
    <location>
        <begin position="112"/>
        <end position="242"/>
    </location>
</feature>
<evidence type="ECO:0000259" key="9">
    <source>
        <dbReference type="Pfam" id="PF02875"/>
    </source>
</evidence>
<comment type="pathway">
    <text evidence="2 7 8">Cell wall biogenesis; peptidoglycan biosynthesis.</text>
</comment>
<dbReference type="KEGG" id="ima:PO878_12010"/>
<dbReference type="RefSeq" id="WP_272734748.1">
    <property type="nucleotide sequence ID" value="NZ_CP116942.1"/>
</dbReference>
<dbReference type="Pfam" id="PF02875">
    <property type="entry name" value="Mur_ligase_C"/>
    <property type="match status" value="1"/>
</dbReference>
<dbReference type="NCBIfam" id="TIGR01087">
    <property type="entry name" value="murD"/>
    <property type="match status" value="1"/>
</dbReference>
<keyword evidence="7 8" id="KW-0132">Cell division</keyword>
<keyword evidence="12" id="KW-1185">Reference proteome</keyword>
<dbReference type="PANTHER" id="PTHR43692:SF1">
    <property type="entry name" value="UDP-N-ACETYLMURAMOYLALANINE--D-GLUTAMATE LIGASE"/>
    <property type="match status" value="1"/>
</dbReference>
<accession>A0AAE9Y6G7</accession>
<evidence type="ECO:0000256" key="8">
    <source>
        <dbReference type="RuleBase" id="RU003664"/>
    </source>
</evidence>
<evidence type="ECO:0000256" key="7">
    <source>
        <dbReference type="HAMAP-Rule" id="MF_00639"/>
    </source>
</evidence>
<feature type="domain" description="Mur ligase C-terminal" evidence="9">
    <location>
        <begin position="310"/>
        <end position="420"/>
    </location>
</feature>
<gene>
    <name evidence="7 11" type="primary">murD</name>
    <name evidence="11" type="ORF">PO878_12010</name>
</gene>
<proteinExistence type="inferred from homology"/>